<evidence type="ECO:0008006" key="6">
    <source>
        <dbReference type="Google" id="ProtNLM"/>
    </source>
</evidence>
<comment type="caution">
    <text evidence="3">The sequence shown here is derived from an EMBL/GenBank/DDBJ whole genome shotgun (WGS) entry which is preliminary data.</text>
</comment>
<dbReference type="Proteomes" id="UP000482634">
    <property type="component" value="Unassembled WGS sequence"/>
</dbReference>
<dbReference type="AlphaFoldDB" id="A0A6B3NXT6"/>
<feature type="signal peptide" evidence="1">
    <location>
        <begin position="1"/>
        <end position="23"/>
    </location>
</feature>
<dbReference type="Proteomes" id="UP000480410">
    <property type="component" value="Unassembled WGS sequence"/>
</dbReference>
<dbReference type="RefSeq" id="WP_163945048.1">
    <property type="nucleotide sequence ID" value="NZ_JAAHBU010000148.1"/>
</dbReference>
<dbReference type="EMBL" id="JAAHBU010000148">
    <property type="protein sequence ID" value="NER64447.1"/>
    <property type="molecule type" value="Genomic_DNA"/>
</dbReference>
<evidence type="ECO:0000313" key="5">
    <source>
        <dbReference type="Proteomes" id="UP000482634"/>
    </source>
</evidence>
<feature type="chain" id="PRO_5044630463" description="Halovibrin HvnC" evidence="1">
    <location>
        <begin position="24"/>
        <end position="313"/>
    </location>
</feature>
<evidence type="ECO:0000313" key="2">
    <source>
        <dbReference type="EMBL" id="NER61415.1"/>
    </source>
</evidence>
<sequence>MNRNLLTSTIVLSTALAAGTSHAEFETFEVAQSAEQAQASNTAGLQTAERLTRRYHDTRPNCGVNSKPAFLCTGIVLRATRALPPSEYAYKPNKEALITGSSSFDFLRSDSNNLVMSNHYTSGFIFYPVLDAPADKTKVQVLCYFPLDGNSNARDQEGCGTYAKYGAISSPCTDQGIKTAEQWFERFKADVNTDGKRCSFDVRDALNNQAGLNFQEGLRAKRLANASYPAVRTPGSLKLENWQMATTKDARAVPLEAFIYLAGTSESAALAQARNSQQQYQRISGIRVPVIRLQLPATVNSNATFTFRPQDQN</sequence>
<protein>
    <recommendedName>
        <fullName evidence="6">Halovibrin HvnC</fullName>
    </recommendedName>
</protein>
<accession>A0A6M0CUV9</accession>
<keyword evidence="5" id="KW-1185">Reference proteome</keyword>
<accession>A0A6B3NXT6</accession>
<evidence type="ECO:0000256" key="1">
    <source>
        <dbReference type="SAM" id="SignalP"/>
    </source>
</evidence>
<name>A0A6B3NXT6_9PSED</name>
<evidence type="ECO:0000313" key="4">
    <source>
        <dbReference type="Proteomes" id="UP000480410"/>
    </source>
</evidence>
<dbReference type="EMBL" id="JAAHBV010000426">
    <property type="protein sequence ID" value="NER61415.1"/>
    <property type="molecule type" value="Genomic_DNA"/>
</dbReference>
<keyword evidence="1" id="KW-0732">Signal</keyword>
<gene>
    <name evidence="2" type="ORF">G3435_18520</name>
    <name evidence="3" type="ORF">G3436_11815</name>
</gene>
<evidence type="ECO:0000313" key="3">
    <source>
        <dbReference type="EMBL" id="NER64447.1"/>
    </source>
</evidence>
<organism evidence="3 5">
    <name type="scientific">Pseudomonas brassicae</name>
    <dbReference type="NCBI Taxonomy" id="2708063"/>
    <lineage>
        <taxon>Bacteria</taxon>
        <taxon>Pseudomonadati</taxon>
        <taxon>Pseudomonadota</taxon>
        <taxon>Gammaproteobacteria</taxon>
        <taxon>Pseudomonadales</taxon>
        <taxon>Pseudomonadaceae</taxon>
        <taxon>Pseudomonas</taxon>
    </lineage>
</organism>
<proteinExistence type="predicted"/>
<reference evidence="4 5" key="1">
    <citation type="submission" date="2020-02" db="EMBL/GenBank/DDBJ databases">
        <title>Broccoli isolated Pseudomonas sp.</title>
        <authorList>
            <person name="Fujikawa T."/>
            <person name="Sawada H."/>
        </authorList>
    </citation>
    <scope>NUCLEOTIDE SEQUENCE [LARGE SCALE GENOMIC DNA]</scope>
    <source>
        <strain evidence="3 5">MAFF212427</strain>
        <strain evidence="2 4">MAFF212428</strain>
    </source>
</reference>